<evidence type="ECO:0000256" key="1">
    <source>
        <dbReference type="SAM" id="MobiDB-lite"/>
    </source>
</evidence>
<reference evidence="2" key="1">
    <citation type="submission" date="2024-07" db="EMBL/GenBank/DDBJ databases">
        <authorList>
            <person name="Yu S.T."/>
        </authorList>
    </citation>
    <scope>NUCLEOTIDE SEQUENCE</scope>
    <source>
        <strain evidence="2">R44</strain>
    </source>
</reference>
<dbReference type="InterPro" id="IPR045775">
    <property type="entry name" value="DUF6207"/>
</dbReference>
<evidence type="ECO:0000313" key="2">
    <source>
        <dbReference type="EMBL" id="XDQ69071.1"/>
    </source>
</evidence>
<feature type="region of interest" description="Disordered" evidence="1">
    <location>
        <begin position="1"/>
        <end position="24"/>
    </location>
</feature>
<dbReference type="AlphaFoldDB" id="A0AB39SQB6"/>
<protein>
    <submittedName>
        <fullName evidence="2">DUF6207 family protein</fullName>
    </submittedName>
</protein>
<dbReference type="RefSeq" id="WP_369141814.1">
    <property type="nucleotide sequence ID" value="NZ_CP163444.1"/>
</dbReference>
<name>A0AB39SQB6_9ACTN</name>
<dbReference type="EMBL" id="CP163444">
    <property type="protein sequence ID" value="XDQ69071.1"/>
    <property type="molecule type" value="Genomic_DNA"/>
</dbReference>
<feature type="region of interest" description="Disordered" evidence="1">
    <location>
        <begin position="61"/>
        <end position="83"/>
    </location>
</feature>
<gene>
    <name evidence="2" type="ORF">AB5J54_00250</name>
</gene>
<proteinExistence type="predicted"/>
<sequence>MRPDRRALQTGPRRPAATHCPASAANCAATRSARPARDEPGLVVLDITGKDEESVRAVAAEAASRRATPGVHRRSGVSPGNLG</sequence>
<dbReference type="Pfam" id="PF19711">
    <property type="entry name" value="DUF6207"/>
    <property type="match status" value="1"/>
</dbReference>
<accession>A0AB39SQB6</accession>
<organism evidence="2">
    <name type="scientific">Streptomyces sp. R44</name>
    <dbReference type="NCBI Taxonomy" id="3238633"/>
    <lineage>
        <taxon>Bacteria</taxon>
        <taxon>Bacillati</taxon>
        <taxon>Actinomycetota</taxon>
        <taxon>Actinomycetes</taxon>
        <taxon>Kitasatosporales</taxon>
        <taxon>Streptomycetaceae</taxon>
        <taxon>Streptomyces</taxon>
    </lineage>
</organism>